<keyword evidence="4" id="KW-1005">Bacterial flagellum biogenesis</keyword>
<dbReference type="InterPro" id="IPR003751">
    <property type="entry name" value="CsrA"/>
</dbReference>
<evidence type="ECO:0000313" key="6">
    <source>
        <dbReference type="Proteomes" id="UP000031518"/>
    </source>
</evidence>
<evidence type="ECO:0000256" key="4">
    <source>
        <dbReference type="HAMAP-Rule" id="MF_00167"/>
    </source>
</evidence>
<dbReference type="NCBIfam" id="TIGR00202">
    <property type="entry name" value="csrA"/>
    <property type="match status" value="1"/>
</dbReference>
<dbReference type="GO" id="GO:0044781">
    <property type="term" value="P:bacterial-type flagellum organization"/>
    <property type="evidence" value="ECO:0007669"/>
    <property type="project" value="UniProtKB-KW"/>
</dbReference>
<dbReference type="OrthoDB" id="9809061at2"/>
<keyword evidence="2 4" id="KW-0810">Translation regulation</keyword>
<comment type="similarity">
    <text evidence="4">Belongs to the CsrA/RsmA family.</text>
</comment>
<protein>
    <recommendedName>
        <fullName evidence="4">Translational regulator CsrA</fullName>
    </recommendedName>
</protein>
<sequence>MLVLSRRAGEKVVIGNEIVIEVLAINGNVVRLGITAPRSTSVHRFEVFAEIERANRAAAEAQGLHREMIERVAAQLRKDDAKDR</sequence>
<gene>
    <name evidence="4" type="primary">csrA</name>
    <name evidence="5" type="ORF">PYK22_00912</name>
</gene>
<keyword evidence="1 4" id="KW-0963">Cytoplasm</keyword>
<keyword evidence="3 4" id="KW-0694">RNA-binding</keyword>
<dbReference type="HAMAP" id="MF_00167">
    <property type="entry name" value="CsrA"/>
    <property type="match status" value="1"/>
</dbReference>
<dbReference type="GO" id="GO:0048027">
    <property type="term" value="F:mRNA 5'-UTR binding"/>
    <property type="evidence" value="ECO:0007669"/>
    <property type="project" value="UniProtKB-UniRule"/>
</dbReference>
<dbReference type="PANTHER" id="PTHR34984:SF1">
    <property type="entry name" value="CARBON STORAGE REGULATOR"/>
    <property type="match status" value="1"/>
</dbReference>
<name>A0A0B6WVY8_9BACT</name>
<dbReference type="GO" id="GO:0006402">
    <property type="term" value="P:mRNA catabolic process"/>
    <property type="evidence" value="ECO:0007669"/>
    <property type="project" value="InterPro"/>
</dbReference>
<dbReference type="Gene3D" id="2.60.40.4380">
    <property type="entry name" value="Translational regulator CsrA"/>
    <property type="match status" value="1"/>
</dbReference>
<dbReference type="RefSeq" id="WP_041974971.1">
    <property type="nucleotide sequence ID" value="NZ_CBXV010000004.1"/>
</dbReference>
<dbReference type="STRING" id="454194.PYK22_00912"/>
<dbReference type="GO" id="GO:0006109">
    <property type="term" value="P:regulation of carbohydrate metabolic process"/>
    <property type="evidence" value="ECO:0007669"/>
    <property type="project" value="InterPro"/>
</dbReference>
<proteinExistence type="inferred from homology"/>
<dbReference type="EMBL" id="CBXV010000004">
    <property type="protein sequence ID" value="CDM64917.1"/>
    <property type="molecule type" value="Genomic_DNA"/>
</dbReference>
<reference evidence="5 6" key="1">
    <citation type="submission" date="2013-12" db="EMBL/GenBank/DDBJ databases">
        <authorList>
            <person name="Stott M."/>
        </authorList>
    </citation>
    <scope>NUCLEOTIDE SEQUENCE [LARGE SCALE GENOMIC DNA]</scope>
    <source>
        <strain evidence="5 6">K22</strain>
    </source>
</reference>
<comment type="subcellular location">
    <subcellularLocation>
        <location evidence="4">Cytoplasm</location>
    </subcellularLocation>
</comment>
<dbReference type="AlphaFoldDB" id="A0A0B6WVY8"/>
<dbReference type="Proteomes" id="UP000031518">
    <property type="component" value="Unassembled WGS sequence"/>
</dbReference>
<dbReference type="SUPFAM" id="SSF117130">
    <property type="entry name" value="CsrA-like"/>
    <property type="match status" value="1"/>
</dbReference>
<keyword evidence="6" id="KW-1185">Reference proteome</keyword>
<organism evidence="5 6">
    <name type="scientific">Pyrinomonas methylaliphatogenes</name>
    <dbReference type="NCBI Taxonomy" id="454194"/>
    <lineage>
        <taxon>Bacteria</taxon>
        <taxon>Pseudomonadati</taxon>
        <taxon>Acidobacteriota</taxon>
        <taxon>Blastocatellia</taxon>
        <taxon>Blastocatellales</taxon>
        <taxon>Pyrinomonadaceae</taxon>
        <taxon>Pyrinomonas</taxon>
    </lineage>
</organism>
<keyword evidence="4" id="KW-0678">Repressor</keyword>
<dbReference type="Pfam" id="PF02599">
    <property type="entry name" value="CsrA"/>
    <property type="match status" value="1"/>
</dbReference>
<dbReference type="GO" id="GO:0045947">
    <property type="term" value="P:negative regulation of translational initiation"/>
    <property type="evidence" value="ECO:0007669"/>
    <property type="project" value="UniProtKB-UniRule"/>
</dbReference>
<dbReference type="NCBIfam" id="NF002469">
    <property type="entry name" value="PRK01712.1"/>
    <property type="match status" value="1"/>
</dbReference>
<accession>A0A0B6WVY8</accession>
<evidence type="ECO:0000256" key="1">
    <source>
        <dbReference type="ARBA" id="ARBA00022490"/>
    </source>
</evidence>
<reference evidence="5 6" key="2">
    <citation type="submission" date="2015-01" db="EMBL/GenBank/DDBJ databases">
        <title>Complete genome sequence of Pyrinomonas methylaliphatogenes type strain K22T.</title>
        <authorList>
            <person name="Lee K.C.Y."/>
            <person name="Power J.F."/>
            <person name="Dunfield P.F."/>
            <person name="Morgan X.C."/>
            <person name="Huttenhower C."/>
            <person name="Stott M.B."/>
        </authorList>
    </citation>
    <scope>NUCLEOTIDE SEQUENCE [LARGE SCALE GENOMIC DNA]</scope>
    <source>
        <strain evidence="5 6">K22</strain>
    </source>
</reference>
<evidence type="ECO:0000256" key="3">
    <source>
        <dbReference type="ARBA" id="ARBA00022884"/>
    </source>
</evidence>
<evidence type="ECO:0000313" key="5">
    <source>
        <dbReference type="EMBL" id="CDM64917.1"/>
    </source>
</evidence>
<dbReference type="InterPro" id="IPR036107">
    <property type="entry name" value="CsrA_sf"/>
</dbReference>
<dbReference type="GO" id="GO:1902208">
    <property type="term" value="P:regulation of bacterial-type flagellum assembly"/>
    <property type="evidence" value="ECO:0007669"/>
    <property type="project" value="UniProtKB-UniRule"/>
</dbReference>
<dbReference type="GO" id="GO:0005829">
    <property type="term" value="C:cytosol"/>
    <property type="evidence" value="ECO:0007669"/>
    <property type="project" value="TreeGrafter"/>
</dbReference>
<comment type="subunit">
    <text evidence="4">Homodimer; the beta-strands of each monomer intercalate to form a hydrophobic core, while the alpha-helices form wings that extend away from the core.</text>
</comment>
<dbReference type="PANTHER" id="PTHR34984">
    <property type="entry name" value="CARBON STORAGE REGULATOR"/>
    <property type="match status" value="1"/>
</dbReference>
<comment type="function">
    <text evidence="4">A translational regulator that binds mRNA to regulate translation initiation and/or mRNA stability. Usually binds in the 5'-UTR at or near the Shine-Dalgarno sequence preventing ribosome-binding, thus repressing translation. Its main target seems to be the major flagellin gene, while its function is anatagonized by FliW.</text>
</comment>
<evidence type="ECO:0000256" key="2">
    <source>
        <dbReference type="ARBA" id="ARBA00022845"/>
    </source>
</evidence>